<reference evidence="1" key="1">
    <citation type="submission" date="2020-02" db="EMBL/GenBank/DDBJ databases">
        <authorList>
            <person name="Meier V. D."/>
        </authorList>
    </citation>
    <scope>NUCLEOTIDE SEQUENCE</scope>
    <source>
        <strain evidence="1">AVDCRST_MAG18</strain>
    </source>
</reference>
<evidence type="ECO:0000313" key="1">
    <source>
        <dbReference type="EMBL" id="CAA9550122.1"/>
    </source>
</evidence>
<organism evidence="1">
    <name type="scientific">uncultured Thermomicrobiales bacterium</name>
    <dbReference type="NCBI Taxonomy" id="1645740"/>
    <lineage>
        <taxon>Bacteria</taxon>
        <taxon>Pseudomonadati</taxon>
        <taxon>Thermomicrobiota</taxon>
        <taxon>Thermomicrobia</taxon>
        <taxon>Thermomicrobiales</taxon>
        <taxon>environmental samples</taxon>
    </lineage>
</organism>
<accession>A0A6J4UI38</accession>
<gene>
    <name evidence="1" type="ORF">AVDCRST_MAG18-247</name>
</gene>
<protein>
    <submittedName>
        <fullName evidence="1">Uncharacterized protein</fullName>
    </submittedName>
</protein>
<proteinExistence type="predicted"/>
<sequence>MGSAISYGWAVDGGAPSGTLDLELCLGAQDSHADAVTGYNQYGILPAEVHEHGGAKRN</sequence>
<name>A0A6J4UI38_9BACT</name>
<dbReference type="AlphaFoldDB" id="A0A6J4UI38"/>
<dbReference type="EMBL" id="CADCWN010000015">
    <property type="protein sequence ID" value="CAA9550122.1"/>
    <property type="molecule type" value="Genomic_DNA"/>
</dbReference>